<sequence>MTEGRDNHARHVVRGVFLLFSRHKRPDRGAIRDFVKSHPTISLTHDRTARTQLHLVGETEALHPTSTSNDGGSDNELVWLELLREGLTFDIAGLLPGEGLEVPPCEHQFDYREEICRSRLEAVRLTPGSHLAGGEASLPVLRGMFSLTRDLVRHSEAIEAIAWPPSSSLIGRRFFESTVTAWLEGGAFPALGLTAFRETLNGGLVSVGLEFLIGQELRIEPPLAGDKVAATRLGVRLVNQLVLSGPVEGMEQIIAPDGQRLQLEPSSNGRFVRVWGA</sequence>
<evidence type="ECO:0008006" key="3">
    <source>
        <dbReference type="Google" id="ProtNLM"/>
    </source>
</evidence>
<name>A0ABU7GFM2_9SPHN</name>
<dbReference type="EMBL" id="JAZDQV010000008">
    <property type="protein sequence ID" value="MEE1877884.1"/>
    <property type="molecule type" value="Genomic_DNA"/>
</dbReference>
<evidence type="ECO:0000313" key="1">
    <source>
        <dbReference type="EMBL" id="MEE1877884.1"/>
    </source>
</evidence>
<keyword evidence="2" id="KW-1185">Reference proteome</keyword>
<dbReference type="RefSeq" id="WP_354144985.1">
    <property type="nucleotide sequence ID" value="NZ_JAZDQV010000008.1"/>
</dbReference>
<organism evidence="1 2">
    <name type="scientific">Altererythrobacter litoralis</name>
    <dbReference type="NCBI Taxonomy" id="3113904"/>
    <lineage>
        <taxon>Bacteria</taxon>
        <taxon>Pseudomonadati</taxon>
        <taxon>Pseudomonadota</taxon>
        <taxon>Alphaproteobacteria</taxon>
        <taxon>Sphingomonadales</taxon>
        <taxon>Erythrobacteraceae</taxon>
        <taxon>Altererythrobacter</taxon>
    </lineage>
</organism>
<protein>
    <recommendedName>
        <fullName evidence="3">DUF4261 domain-containing protein</fullName>
    </recommendedName>
</protein>
<reference evidence="1 2" key="1">
    <citation type="submission" date="2024-01" db="EMBL/GenBank/DDBJ databases">
        <title>The genome sequence of Erythrobacteraceae sp. strain 1XM1-14.</title>
        <authorList>
            <person name="Liu Y."/>
        </authorList>
    </citation>
    <scope>NUCLEOTIDE SEQUENCE [LARGE SCALE GENOMIC DNA]</scope>
    <source>
        <strain evidence="1 2">1XM1-14</strain>
    </source>
</reference>
<dbReference type="Proteomes" id="UP001343492">
    <property type="component" value="Unassembled WGS sequence"/>
</dbReference>
<proteinExistence type="predicted"/>
<gene>
    <name evidence="1" type="ORF">VRS74_09345</name>
</gene>
<comment type="caution">
    <text evidence="1">The sequence shown here is derived from an EMBL/GenBank/DDBJ whole genome shotgun (WGS) entry which is preliminary data.</text>
</comment>
<accession>A0ABU7GFM2</accession>
<evidence type="ECO:0000313" key="2">
    <source>
        <dbReference type="Proteomes" id="UP001343492"/>
    </source>
</evidence>